<dbReference type="PROSITE" id="PS00211">
    <property type="entry name" value="ABC_TRANSPORTER_1"/>
    <property type="match status" value="1"/>
</dbReference>
<dbReference type="FunFam" id="3.40.50.300:FF:000134">
    <property type="entry name" value="Iron-enterobactin ABC transporter ATP-binding protein"/>
    <property type="match status" value="1"/>
</dbReference>
<evidence type="ECO:0000313" key="7">
    <source>
        <dbReference type="Proteomes" id="UP000075737"/>
    </source>
</evidence>
<dbReference type="CDD" id="cd03235">
    <property type="entry name" value="ABC_Metallic_Cations"/>
    <property type="match status" value="1"/>
</dbReference>
<feature type="domain" description="ABC transporter" evidence="5">
    <location>
        <begin position="6"/>
        <end position="242"/>
    </location>
</feature>
<evidence type="ECO:0000256" key="4">
    <source>
        <dbReference type="ARBA" id="ARBA00022840"/>
    </source>
</evidence>
<dbReference type="SMART" id="SM00382">
    <property type="entry name" value="AAA"/>
    <property type="match status" value="1"/>
</dbReference>
<dbReference type="AlphaFoldDB" id="A0A162MTM6"/>
<evidence type="ECO:0000313" key="6">
    <source>
        <dbReference type="EMBL" id="KYO67306.1"/>
    </source>
</evidence>
<reference evidence="6 7" key="1">
    <citation type="submission" date="2015-12" db="EMBL/GenBank/DDBJ databases">
        <title>Draft genome of Thermovenabulum gondwanense isolated from a red thermophilic microbial mat colonisisng an outflow channel of a bore well.</title>
        <authorList>
            <person name="Patel B.K."/>
        </authorList>
    </citation>
    <scope>NUCLEOTIDE SEQUENCE [LARGE SCALE GENOMIC DNA]</scope>
    <source>
        <strain evidence="6 7">R270</strain>
    </source>
</reference>
<keyword evidence="7" id="KW-1185">Reference proteome</keyword>
<dbReference type="InterPro" id="IPR017871">
    <property type="entry name" value="ABC_transporter-like_CS"/>
</dbReference>
<dbReference type="GO" id="GO:0005524">
    <property type="term" value="F:ATP binding"/>
    <property type="evidence" value="ECO:0007669"/>
    <property type="project" value="UniProtKB-KW"/>
</dbReference>
<evidence type="ECO:0000256" key="2">
    <source>
        <dbReference type="ARBA" id="ARBA00022448"/>
    </source>
</evidence>
<dbReference type="Pfam" id="PF00005">
    <property type="entry name" value="ABC_tran"/>
    <property type="match status" value="1"/>
</dbReference>
<dbReference type="RefSeq" id="WP_068747761.1">
    <property type="nucleotide sequence ID" value="NZ_LOHZ01000022.1"/>
</dbReference>
<gene>
    <name evidence="6" type="primary">znuC</name>
    <name evidence="6" type="ORF">ATZ99_05920</name>
</gene>
<proteinExistence type="inferred from homology"/>
<comment type="caution">
    <text evidence="6">The sequence shown here is derived from an EMBL/GenBank/DDBJ whole genome shotgun (WGS) entry which is preliminary data.</text>
</comment>
<evidence type="ECO:0000256" key="3">
    <source>
        <dbReference type="ARBA" id="ARBA00022741"/>
    </source>
</evidence>
<comment type="similarity">
    <text evidence="1">Belongs to the ABC transporter superfamily.</text>
</comment>
<keyword evidence="2" id="KW-0813">Transport</keyword>
<dbReference type="STRING" id="520767.ATZ99_05920"/>
<keyword evidence="6" id="KW-0378">Hydrolase</keyword>
<dbReference type="PANTHER" id="PTHR42734:SF17">
    <property type="entry name" value="METAL TRANSPORT SYSTEM ATP-BINDING PROTEIN TM_0124-RELATED"/>
    <property type="match status" value="1"/>
</dbReference>
<sequence length="250" mass="27768">MSTPILELIDVSFSYNGNPVLENVNLKVEKGDFLALIGPNGAAKTTLMKIMVGLLTPKHGRVLIFGENIREFKKWDKIGYIPQLTGEINTGFPATVWEIVDSNYYNGFLKGFINKDRREKSVKQALEKVGIDKLSQKMLKELSGGEKQKVFLARALVKNPEILFLDEPTSAMDAPSREDFYNLLTDLNKNLGITVIIVTHDIGFACEKATKIGCVKGKRVFIHENVGEVTEGHIAGLMGYKIAASDIHKE</sequence>
<dbReference type="InterPro" id="IPR027417">
    <property type="entry name" value="P-loop_NTPase"/>
</dbReference>
<dbReference type="EMBL" id="LOHZ01000022">
    <property type="protein sequence ID" value="KYO67306.1"/>
    <property type="molecule type" value="Genomic_DNA"/>
</dbReference>
<dbReference type="InterPro" id="IPR003439">
    <property type="entry name" value="ABC_transporter-like_ATP-bd"/>
</dbReference>
<protein>
    <submittedName>
        <fullName evidence="6">High-affinity zinc uptake system ATP-binding protein ZnuC</fullName>
        <ecNumber evidence="6">3.6.3.-</ecNumber>
    </submittedName>
</protein>
<evidence type="ECO:0000259" key="5">
    <source>
        <dbReference type="PROSITE" id="PS50893"/>
    </source>
</evidence>
<dbReference type="GO" id="GO:0016887">
    <property type="term" value="F:ATP hydrolysis activity"/>
    <property type="evidence" value="ECO:0007669"/>
    <property type="project" value="InterPro"/>
</dbReference>
<accession>A0A162MTM6</accession>
<keyword evidence="4 6" id="KW-0067">ATP-binding</keyword>
<organism evidence="6 7">
    <name type="scientific">Thermovenabulum gondwanense</name>
    <dbReference type="NCBI Taxonomy" id="520767"/>
    <lineage>
        <taxon>Bacteria</taxon>
        <taxon>Bacillati</taxon>
        <taxon>Bacillota</taxon>
        <taxon>Clostridia</taxon>
        <taxon>Thermosediminibacterales</taxon>
        <taxon>Thermosediminibacteraceae</taxon>
        <taxon>Thermovenabulum</taxon>
    </lineage>
</organism>
<dbReference type="OrthoDB" id="9799337at2"/>
<name>A0A162MTM6_9FIRM</name>
<dbReference type="EC" id="3.6.3.-" evidence="6"/>
<evidence type="ECO:0000256" key="1">
    <source>
        <dbReference type="ARBA" id="ARBA00005417"/>
    </source>
</evidence>
<keyword evidence="3" id="KW-0547">Nucleotide-binding</keyword>
<dbReference type="PANTHER" id="PTHR42734">
    <property type="entry name" value="METAL TRANSPORT SYSTEM ATP-BINDING PROTEIN TM_0124-RELATED"/>
    <property type="match status" value="1"/>
</dbReference>
<dbReference type="Gene3D" id="3.40.50.300">
    <property type="entry name" value="P-loop containing nucleotide triphosphate hydrolases"/>
    <property type="match status" value="1"/>
</dbReference>
<dbReference type="SUPFAM" id="SSF52540">
    <property type="entry name" value="P-loop containing nucleoside triphosphate hydrolases"/>
    <property type="match status" value="1"/>
</dbReference>
<dbReference type="InterPro" id="IPR050153">
    <property type="entry name" value="Metal_Ion_Import_ABC"/>
</dbReference>
<dbReference type="PROSITE" id="PS50893">
    <property type="entry name" value="ABC_TRANSPORTER_2"/>
    <property type="match status" value="1"/>
</dbReference>
<dbReference type="Proteomes" id="UP000075737">
    <property type="component" value="Unassembled WGS sequence"/>
</dbReference>
<dbReference type="InterPro" id="IPR003593">
    <property type="entry name" value="AAA+_ATPase"/>
</dbReference>